<dbReference type="PROSITE" id="PS01124">
    <property type="entry name" value="HTH_ARAC_FAMILY_2"/>
    <property type="match status" value="1"/>
</dbReference>
<comment type="caution">
    <text evidence="12">Lacks conserved residue(s) required for the propagation of feature annotation.</text>
</comment>
<dbReference type="SUPFAM" id="SSF52172">
    <property type="entry name" value="CheY-like"/>
    <property type="match status" value="2"/>
</dbReference>
<dbReference type="AlphaFoldDB" id="A0A7C1FGI2"/>
<dbReference type="Pfam" id="PF13377">
    <property type="entry name" value="Peripla_BP_3"/>
    <property type="match status" value="1"/>
</dbReference>
<dbReference type="Pfam" id="PF12833">
    <property type="entry name" value="HTH_18"/>
    <property type="match status" value="1"/>
</dbReference>
<keyword evidence="7" id="KW-0902">Two-component regulatory system</keyword>
<feature type="domain" description="Response regulatory" evidence="16">
    <location>
        <begin position="965"/>
        <end position="1083"/>
    </location>
</feature>
<comment type="similarity">
    <text evidence="2">In the N-terminal section; belongs to the phytochrome family.</text>
</comment>
<evidence type="ECO:0000256" key="11">
    <source>
        <dbReference type="ARBA" id="ARBA00074306"/>
    </source>
</evidence>
<dbReference type="PANTHER" id="PTHR43047:SF72">
    <property type="entry name" value="OSMOSENSING HISTIDINE PROTEIN KINASE SLN1"/>
    <property type="match status" value="1"/>
</dbReference>
<feature type="modified residue" description="4-aspartylphosphate" evidence="12">
    <location>
        <position position="1016"/>
    </location>
</feature>
<keyword evidence="6" id="KW-0418">Kinase</keyword>
<keyword evidence="4 12" id="KW-0597">Phosphoprotein</keyword>
<dbReference type="InterPro" id="IPR005467">
    <property type="entry name" value="His_kinase_dom"/>
</dbReference>
<comment type="caution">
    <text evidence="17">The sequence shown here is derived from an EMBL/GenBank/DDBJ whole genome shotgun (WGS) entry which is preliminary data.</text>
</comment>
<feature type="domain" description="Histidine kinase" evidence="15">
    <location>
        <begin position="602"/>
        <end position="825"/>
    </location>
</feature>
<dbReference type="PRINTS" id="PR00344">
    <property type="entry name" value="BCTRLSENSOR"/>
</dbReference>
<dbReference type="InterPro" id="IPR009057">
    <property type="entry name" value="Homeodomain-like_sf"/>
</dbReference>
<dbReference type="GO" id="GO:0043565">
    <property type="term" value="F:sequence-specific DNA binding"/>
    <property type="evidence" value="ECO:0007669"/>
    <property type="project" value="InterPro"/>
</dbReference>
<dbReference type="GO" id="GO:0003700">
    <property type="term" value="F:DNA-binding transcription factor activity"/>
    <property type="evidence" value="ECO:0007669"/>
    <property type="project" value="InterPro"/>
</dbReference>
<evidence type="ECO:0000256" key="4">
    <source>
        <dbReference type="ARBA" id="ARBA00022553"/>
    </source>
</evidence>
<dbReference type="InterPro" id="IPR018062">
    <property type="entry name" value="HTH_AraC-typ_CS"/>
</dbReference>
<evidence type="ECO:0000256" key="6">
    <source>
        <dbReference type="ARBA" id="ARBA00022777"/>
    </source>
</evidence>
<evidence type="ECO:0000256" key="12">
    <source>
        <dbReference type="PROSITE-ProRule" id="PRU00169"/>
    </source>
</evidence>
<dbReference type="GO" id="GO:0000155">
    <property type="term" value="F:phosphorelay sensor kinase activity"/>
    <property type="evidence" value="ECO:0007669"/>
    <property type="project" value="InterPro"/>
</dbReference>
<dbReference type="EC" id="2.7.13.3" evidence="3"/>
<dbReference type="InterPro" id="IPR036097">
    <property type="entry name" value="HisK_dim/P_sf"/>
</dbReference>
<evidence type="ECO:0000313" key="17">
    <source>
        <dbReference type="EMBL" id="HDX32412.1"/>
    </source>
</evidence>
<gene>
    <name evidence="17" type="ORF">ENQ20_13135</name>
</gene>
<evidence type="ECO:0000256" key="3">
    <source>
        <dbReference type="ARBA" id="ARBA00012438"/>
    </source>
</evidence>
<dbReference type="InterPro" id="IPR001789">
    <property type="entry name" value="Sig_transdc_resp-reg_receiver"/>
</dbReference>
<dbReference type="CDD" id="cd06267">
    <property type="entry name" value="PBP1_LacI_sugar_binding-like"/>
    <property type="match status" value="1"/>
</dbReference>
<evidence type="ECO:0000259" key="14">
    <source>
        <dbReference type="PROSITE" id="PS01124"/>
    </source>
</evidence>
<dbReference type="SUPFAM" id="SSF55874">
    <property type="entry name" value="ATPase domain of HSP90 chaperone/DNA topoisomerase II/histidine kinase"/>
    <property type="match status" value="1"/>
</dbReference>
<dbReference type="CDD" id="cd16922">
    <property type="entry name" value="HATPase_EvgS-ArcB-TorS-like"/>
    <property type="match status" value="1"/>
</dbReference>
<evidence type="ECO:0000256" key="9">
    <source>
        <dbReference type="ARBA" id="ARBA00023125"/>
    </source>
</evidence>
<dbReference type="PROSITE" id="PS00041">
    <property type="entry name" value="HTH_ARAC_FAMILY_1"/>
    <property type="match status" value="1"/>
</dbReference>
<dbReference type="SUPFAM" id="SSF46689">
    <property type="entry name" value="Homeodomain-like"/>
    <property type="match status" value="2"/>
</dbReference>
<dbReference type="Gene3D" id="3.30.565.10">
    <property type="entry name" value="Histidine kinase-like ATPase, C-terminal domain"/>
    <property type="match status" value="1"/>
</dbReference>
<dbReference type="Gene3D" id="1.10.10.60">
    <property type="entry name" value="Homeodomain-like"/>
    <property type="match status" value="2"/>
</dbReference>
<keyword evidence="13" id="KW-1133">Transmembrane helix</keyword>
<dbReference type="SMART" id="SM00387">
    <property type="entry name" value="HATPase_c"/>
    <property type="match status" value="1"/>
</dbReference>
<dbReference type="Pfam" id="PF02518">
    <property type="entry name" value="HATPase_c"/>
    <property type="match status" value="1"/>
</dbReference>
<dbReference type="Gene3D" id="3.40.50.2300">
    <property type="match status" value="4"/>
</dbReference>
<dbReference type="SUPFAM" id="SSF53822">
    <property type="entry name" value="Periplasmic binding protein-like I"/>
    <property type="match status" value="1"/>
</dbReference>
<name>A0A7C1FGI2_9CHLR</name>
<dbReference type="GO" id="GO:0009927">
    <property type="term" value="F:histidine phosphotransfer kinase activity"/>
    <property type="evidence" value="ECO:0007669"/>
    <property type="project" value="TreeGrafter"/>
</dbReference>
<evidence type="ECO:0000256" key="10">
    <source>
        <dbReference type="ARBA" id="ARBA00023163"/>
    </source>
</evidence>
<sequence length="1199" mass="132815">MKRTQRKNRPTIGVLAGWQVYWTATPLSYLNPILRGIRRAAKEKQCNLLIACGMGPSGEIGDPLRPAWFEPADDVDFVPVGPWNTDGLIIVNPLNSERRSQAVQRIRADGHPVVFIGSGEQGPTLVADNAGGILAALKHLVEHGHSMIALIAGSAADMEGDTGNRLRAFQEGMAALGLHVDPRLIVFGHHVYEGGYLAMRQLLETRIPFTAVLASNDESAFGALRALREANLRVPADIALIGFDDRPESPLQRPALTSVHIPLFKMGYQALELLALHLSEGKALPDLVRVPTRLVIRESCGCGQSAVIAETLEIVDSGGDDFSGLALQPHLVKRMTAQMVEVTHGLTQEEIAGLCERLVEALLVSAVENNPPRFRQVLDDVLKRVAAVRDDVHHWQAAITVLRKALPQIAASWSDSAAVTRADALLDEARIAISAATHIQHWEYVHAQRHTDNRVGMLTARLLKALDEAQIYDILARHLPEMGLHTVWVAFFEAEGTDPATWSRIRAVTSPAQPVVRIRSRAFPPAQWLSDSEPFYLALAPLVGHDGVNGFVAFEANHLELHGAIVQQVSAALNTAQLYRAATEGRRLAEEANQIKSRFLSMVSHELRTPLNLIVGMSGLLLRESAAGTQELPTQVQQDLKTIHTNARHLGRLIDDVLDLASSEAGQLRLTYDYVDLSQVMRTVAEIGRQLAEEKGLAWREAIPEQGPWVWGDRTRLQQVALNLVVNAVKFTAQGYVRFSLRDEEGAAVVSVRDTGLGLPPEEQARIFDEFQRTERSIHRGYGGIGLGLAICKRLVAMHGGEIGVHSSGIEGEGSEFYFRLPTIAAPAAKPRRVKAAPRAHLRVMVLSAHGVSDSLRRYLSQRGFRVRMVPITESTTWSAELLSKSFDAVVLNVAQGEAEGWQALRLLKANPTTRDIPVLFYAATDRSGAVLELNYLTKPLELADLTRALDQCWLAGETATTSRTILVVDDDPHTLDLHARLIQSQAPTHRVLRARSGKEALEILSVKRVDLVLLDLMMPEMDGFKVLEAMRMDQHMRTIPVIVITGKTLTERDMERLNRGVATVMSKGMFNPEETFAHLEAALERRRRLSDQAQALVRKAMAYIHSHYAEPLTREELARFVGMSDDYLTYCFRQELGMTPIDYLNRYRVLQAQRLLRETNQSITTIALEVGFSSSSYFSRMFRRLTGRSPDEYRRAGG</sequence>
<keyword evidence="13" id="KW-0812">Transmembrane</keyword>
<dbReference type="CDD" id="cd00082">
    <property type="entry name" value="HisKA"/>
    <property type="match status" value="1"/>
</dbReference>
<reference evidence="17" key="1">
    <citation type="journal article" date="2020" name="mSystems">
        <title>Genome- and Community-Level Interaction Insights into Carbon Utilization and Element Cycling Functions of Hydrothermarchaeota in Hydrothermal Sediment.</title>
        <authorList>
            <person name="Zhou Z."/>
            <person name="Liu Y."/>
            <person name="Xu W."/>
            <person name="Pan J."/>
            <person name="Luo Z.H."/>
            <person name="Li M."/>
        </authorList>
    </citation>
    <scope>NUCLEOTIDE SEQUENCE [LARGE SCALE GENOMIC DNA]</scope>
    <source>
        <strain evidence="17">SpSt-289</strain>
    </source>
</reference>
<feature type="domain" description="HTH araC/xylS-type" evidence="14">
    <location>
        <begin position="1099"/>
        <end position="1197"/>
    </location>
</feature>
<keyword evidence="10" id="KW-0804">Transcription</keyword>
<dbReference type="InterPro" id="IPR003661">
    <property type="entry name" value="HisK_dim/P_dom"/>
</dbReference>
<dbReference type="SMART" id="SM00388">
    <property type="entry name" value="HisKA"/>
    <property type="match status" value="1"/>
</dbReference>
<evidence type="ECO:0000256" key="8">
    <source>
        <dbReference type="ARBA" id="ARBA00023015"/>
    </source>
</evidence>
<dbReference type="PANTHER" id="PTHR43047">
    <property type="entry name" value="TWO-COMPONENT HISTIDINE PROTEIN KINASE"/>
    <property type="match status" value="1"/>
</dbReference>
<keyword evidence="9" id="KW-0238">DNA-binding</keyword>
<dbReference type="PROSITE" id="PS50110">
    <property type="entry name" value="RESPONSE_REGULATORY"/>
    <property type="match status" value="2"/>
</dbReference>
<keyword evidence="8" id="KW-0805">Transcription regulation</keyword>
<comment type="catalytic activity">
    <reaction evidence="1">
        <text>ATP + protein L-histidine = ADP + protein N-phospho-L-histidine.</text>
        <dbReference type="EC" id="2.7.13.3"/>
    </reaction>
</comment>
<dbReference type="InterPro" id="IPR046335">
    <property type="entry name" value="LacI/GalR-like_sensor"/>
</dbReference>
<dbReference type="Pfam" id="PF00072">
    <property type="entry name" value="Response_reg"/>
    <property type="match status" value="1"/>
</dbReference>
<evidence type="ECO:0000259" key="15">
    <source>
        <dbReference type="PROSITE" id="PS50109"/>
    </source>
</evidence>
<dbReference type="PROSITE" id="PS50109">
    <property type="entry name" value="HIS_KIN"/>
    <property type="match status" value="1"/>
</dbReference>
<dbReference type="InterPro" id="IPR011006">
    <property type="entry name" value="CheY-like_superfamily"/>
</dbReference>
<evidence type="ECO:0000256" key="1">
    <source>
        <dbReference type="ARBA" id="ARBA00000085"/>
    </source>
</evidence>
<evidence type="ECO:0000256" key="2">
    <source>
        <dbReference type="ARBA" id="ARBA00006402"/>
    </source>
</evidence>
<dbReference type="Gene3D" id="1.10.287.130">
    <property type="match status" value="1"/>
</dbReference>
<evidence type="ECO:0000256" key="5">
    <source>
        <dbReference type="ARBA" id="ARBA00022679"/>
    </source>
</evidence>
<evidence type="ECO:0000256" key="13">
    <source>
        <dbReference type="SAM" id="Phobius"/>
    </source>
</evidence>
<dbReference type="InterPro" id="IPR018060">
    <property type="entry name" value="HTH_AraC"/>
</dbReference>
<protein>
    <recommendedName>
        <fullName evidence="11">Circadian input-output histidine kinase CikA</fullName>
        <ecNumber evidence="3">2.7.13.3</ecNumber>
    </recommendedName>
</protein>
<proteinExistence type="inferred from homology"/>
<dbReference type="SUPFAM" id="SSF47384">
    <property type="entry name" value="Homodimeric domain of signal transducing histidine kinase"/>
    <property type="match status" value="1"/>
</dbReference>
<organism evidence="17">
    <name type="scientific">Caldilinea aerophila</name>
    <dbReference type="NCBI Taxonomy" id="133453"/>
    <lineage>
        <taxon>Bacteria</taxon>
        <taxon>Bacillati</taxon>
        <taxon>Chloroflexota</taxon>
        <taxon>Caldilineae</taxon>
        <taxon>Caldilineales</taxon>
        <taxon>Caldilineaceae</taxon>
        <taxon>Caldilinea</taxon>
    </lineage>
</organism>
<feature type="transmembrane region" description="Helical" evidence="13">
    <location>
        <begin position="12"/>
        <end position="30"/>
    </location>
</feature>
<keyword evidence="13" id="KW-0472">Membrane</keyword>
<evidence type="ECO:0000259" key="16">
    <source>
        <dbReference type="PROSITE" id="PS50110"/>
    </source>
</evidence>
<dbReference type="Pfam" id="PF00512">
    <property type="entry name" value="HisKA"/>
    <property type="match status" value="1"/>
</dbReference>
<dbReference type="SMART" id="SM00448">
    <property type="entry name" value="REC"/>
    <property type="match status" value="2"/>
</dbReference>
<dbReference type="SMART" id="SM00342">
    <property type="entry name" value="HTH_ARAC"/>
    <property type="match status" value="1"/>
</dbReference>
<dbReference type="InterPro" id="IPR036890">
    <property type="entry name" value="HATPase_C_sf"/>
</dbReference>
<dbReference type="FunFam" id="3.30.565.10:FF:000010">
    <property type="entry name" value="Sensor histidine kinase RcsC"/>
    <property type="match status" value="1"/>
</dbReference>
<dbReference type="InterPro" id="IPR003594">
    <property type="entry name" value="HATPase_dom"/>
</dbReference>
<evidence type="ECO:0000256" key="7">
    <source>
        <dbReference type="ARBA" id="ARBA00023012"/>
    </source>
</evidence>
<dbReference type="InterPro" id="IPR004358">
    <property type="entry name" value="Sig_transdc_His_kin-like_C"/>
</dbReference>
<dbReference type="GO" id="GO:0005886">
    <property type="term" value="C:plasma membrane"/>
    <property type="evidence" value="ECO:0007669"/>
    <property type="project" value="TreeGrafter"/>
</dbReference>
<dbReference type="InterPro" id="IPR028082">
    <property type="entry name" value="Peripla_BP_I"/>
</dbReference>
<accession>A0A7C1FGI2</accession>
<feature type="domain" description="Response regulatory" evidence="16">
    <location>
        <begin position="842"/>
        <end position="954"/>
    </location>
</feature>
<keyword evidence="5" id="KW-0808">Transferase</keyword>
<dbReference type="EMBL" id="DSMG01000133">
    <property type="protein sequence ID" value="HDX32412.1"/>
    <property type="molecule type" value="Genomic_DNA"/>
</dbReference>